<evidence type="ECO:0000256" key="1">
    <source>
        <dbReference type="SAM" id="Coils"/>
    </source>
</evidence>
<feature type="coiled-coil region" evidence="1">
    <location>
        <begin position="195"/>
        <end position="275"/>
    </location>
</feature>
<evidence type="ECO:0000256" key="2">
    <source>
        <dbReference type="SAM" id="MobiDB-lite"/>
    </source>
</evidence>
<keyword evidence="4" id="KW-1185">Reference proteome</keyword>
<dbReference type="Proteomes" id="UP001017257">
    <property type="component" value="Chromosome"/>
</dbReference>
<organism evidence="3 4">
    <name type="scientific">Microvirga terrae</name>
    <dbReference type="NCBI Taxonomy" id="2740529"/>
    <lineage>
        <taxon>Bacteria</taxon>
        <taxon>Pseudomonadati</taxon>
        <taxon>Pseudomonadota</taxon>
        <taxon>Alphaproteobacteria</taxon>
        <taxon>Hyphomicrobiales</taxon>
        <taxon>Methylobacteriaceae</taxon>
        <taxon>Microvirga</taxon>
    </lineage>
</organism>
<keyword evidence="1" id="KW-0175">Coiled coil</keyword>
<gene>
    <name evidence="3" type="ORF">HPT29_024250</name>
</gene>
<name>A0ABY5RUL1_9HYPH</name>
<dbReference type="EMBL" id="CP102845">
    <property type="protein sequence ID" value="UVF19492.1"/>
    <property type="molecule type" value="Genomic_DNA"/>
</dbReference>
<feature type="region of interest" description="Disordered" evidence="2">
    <location>
        <begin position="338"/>
        <end position="361"/>
    </location>
</feature>
<feature type="compositionally biased region" description="Pro residues" evidence="2">
    <location>
        <begin position="342"/>
        <end position="358"/>
    </location>
</feature>
<proteinExistence type="predicted"/>
<evidence type="ECO:0000313" key="3">
    <source>
        <dbReference type="EMBL" id="UVF19492.1"/>
    </source>
</evidence>
<reference evidence="3" key="1">
    <citation type="submission" date="2022-08" db="EMBL/GenBank/DDBJ databases">
        <title>Microvirga terrae sp. nov., isolated from soil.</title>
        <authorList>
            <person name="Kim K.H."/>
            <person name="Seo Y.L."/>
            <person name="Kim J.M."/>
            <person name="Lee J.K."/>
            <person name="Han D.M."/>
            <person name="Jeon C.O."/>
        </authorList>
    </citation>
    <scope>NUCLEOTIDE SEQUENCE</scope>
    <source>
        <strain evidence="3">R24</strain>
    </source>
</reference>
<protein>
    <recommendedName>
        <fullName evidence="5">Tetratricopeptide repeat protein</fullName>
    </recommendedName>
</protein>
<evidence type="ECO:0000313" key="4">
    <source>
        <dbReference type="Proteomes" id="UP001017257"/>
    </source>
</evidence>
<dbReference type="RefSeq" id="WP_173946377.1">
    <property type="nucleotide sequence ID" value="NZ_CP102845.1"/>
</dbReference>
<evidence type="ECO:0008006" key="5">
    <source>
        <dbReference type="Google" id="ProtNLM"/>
    </source>
</evidence>
<accession>A0ABY5RUL1</accession>
<sequence>MIGHKTFDLKSFTAELLATTLISAALLGPASAQGLPNNPGPAAEGADNLMTLLPLLLTSPDRRQLAAELETSIRTGDRKKAEDRLNAAIEVGTLAIVLVDHLNNPDLVATLQGLGIRGEAKPAPEPAAAAAPTAAPSCPAPLGPVPVNLVDMQQALDQERSFSTTVSQSLTGLMQEHGALEARLKQEQGTQALAASEMQQALQREREQSQAALQEADGLREQVRSLQAAREQDRASVATTASERDALLRQERDRRDRVERELAGAHKKLRDLQAASDERTAAEARRTAELEKALAWARTRSDMLTQELLDTSEELDALQEPRRPSATPVVLRLAATGTEPPLVTPPQETPVQAPPAPPAVEARPSWVETGRALLDVTSALPPKQPPGVVVAALPDGIEPLPLGAAAAPPAKAEVPAAGSGRTAPEPAKPDERLILRAEELFHKGDVSGARLLLERALDGANPRAAFVLAETFDPNVLTRLGVLGIRGDAAKARELYARARAMGVAQAGERLEALK</sequence>